<dbReference type="GO" id="GO:0005524">
    <property type="term" value="F:ATP binding"/>
    <property type="evidence" value="ECO:0007669"/>
    <property type="project" value="UniProtKB-KW"/>
</dbReference>
<dbReference type="EMBL" id="JADEWL010000208">
    <property type="protein sequence ID" value="MBE9216822.1"/>
    <property type="molecule type" value="Genomic_DNA"/>
</dbReference>
<feature type="transmembrane region" description="Helical" evidence="7">
    <location>
        <begin position="162"/>
        <end position="181"/>
    </location>
</feature>
<evidence type="ECO:0000313" key="11">
    <source>
        <dbReference type="Proteomes" id="UP000620559"/>
    </source>
</evidence>
<proteinExistence type="predicted"/>
<keyword evidence="11" id="KW-1185">Reference proteome</keyword>
<dbReference type="SUPFAM" id="SSF52540">
    <property type="entry name" value="P-loop containing nucleoside triphosphate hydrolases"/>
    <property type="match status" value="1"/>
</dbReference>
<keyword evidence="6 7" id="KW-0472">Membrane</keyword>
<dbReference type="GO" id="GO:0005886">
    <property type="term" value="C:plasma membrane"/>
    <property type="evidence" value="ECO:0007669"/>
    <property type="project" value="UniProtKB-SubCell"/>
</dbReference>
<reference evidence="10" key="1">
    <citation type="submission" date="2020-10" db="EMBL/GenBank/DDBJ databases">
        <authorList>
            <person name="Castelo-Branco R."/>
            <person name="Eusebio N."/>
            <person name="Adriana R."/>
            <person name="Vieira A."/>
            <person name="Brugerolle De Fraissinette N."/>
            <person name="Rezende De Castro R."/>
            <person name="Schneider M.P."/>
            <person name="Vasconcelos V."/>
            <person name="Leao P.N."/>
        </authorList>
    </citation>
    <scope>NUCLEOTIDE SEQUENCE</scope>
    <source>
        <strain evidence="10">LEGE 06105</strain>
    </source>
</reference>
<sequence length="582" mass="65658">MNIPLKFYSSLLKKYLLPQRSRVIWLTLTLLSTIALQLINPQIMSYFIDTAVAGGSTQKLDIAAFVFIAVALLTQLFFICAKYLGENVAWTATNALRSDLVTHCLYLNFSFYKSRTPGEIIERVDGDVNALSRFFSQFIIDIIGNIILLLGILIVLFLQNWLAGTCLSIFSAIALTTLISLRPLAIIPWTNYRQVSAEFFGFIGEYIAGLEDIQANGAVNYVMYRFHQFQQRWQSTYYKARLAATTLWGTTVGLFTLGNALALGIAAYLWNQQAITIGTAYILFYYTNLLQEPIEKIREQLEDFQQAEASIYRIQELLQIPQGINHHISGNVLNDGALSIEFENVHFNYDLNNKDSNQWVLNDVSFNLAPNQVLGILGRTGSGKTTITRLLLRFYQPQLGNIRFNNIPIGQISTKELQARIGVVTQDVQLFQATVRDNLTFFNSAISDEQILDVLDGLGLTKWLYSLPHKLDTYLTSESGGLSAGQAQLLAFTRVFLKNPSLVILDEASSRLDSKIEQYLEVAIDKLLTGRTVIIIAHRLQTLQRVNQILMLDNGRTIEYGSYQDLINNTSSHFSQLLTKIY</sequence>
<keyword evidence="2 7" id="KW-0812">Transmembrane</keyword>
<gene>
    <name evidence="10" type="ORF">IQ247_29925</name>
</gene>
<dbReference type="RefSeq" id="WP_193925629.1">
    <property type="nucleotide sequence ID" value="NZ_JADEWL010000208.1"/>
</dbReference>
<evidence type="ECO:0000259" key="9">
    <source>
        <dbReference type="PROSITE" id="PS50929"/>
    </source>
</evidence>
<dbReference type="InterPro" id="IPR003593">
    <property type="entry name" value="AAA+_ATPase"/>
</dbReference>
<evidence type="ECO:0000256" key="1">
    <source>
        <dbReference type="ARBA" id="ARBA00004651"/>
    </source>
</evidence>
<dbReference type="Gene3D" id="3.40.50.300">
    <property type="entry name" value="P-loop containing nucleotide triphosphate hydrolases"/>
    <property type="match status" value="1"/>
</dbReference>
<feature type="transmembrane region" description="Helical" evidence="7">
    <location>
        <begin position="21"/>
        <end position="40"/>
    </location>
</feature>
<evidence type="ECO:0000256" key="4">
    <source>
        <dbReference type="ARBA" id="ARBA00022840"/>
    </source>
</evidence>
<dbReference type="SUPFAM" id="SSF90123">
    <property type="entry name" value="ABC transporter transmembrane region"/>
    <property type="match status" value="1"/>
</dbReference>
<comment type="caution">
    <text evidence="10">The sequence shown here is derived from an EMBL/GenBank/DDBJ whole genome shotgun (WGS) entry which is preliminary data.</text>
</comment>
<evidence type="ECO:0000256" key="2">
    <source>
        <dbReference type="ARBA" id="ARBA00022692"/>
    </source>
</evidence>
<dbReference type="Pfam" id="PF00664">
    <property type="entry name" value="ABC_membrane"/>
    <property type="match status" value="1"/>
</dbReference>
<dbReference type="InterPro" id="IPR036640">
    <property type="entry name" value="ABC1_TM_sf"/>
</dbReference>
<evidence type="ECO:0000259" key="8">
    <source>
        <dbReference type="PROSITE" id="PS50893"/>
    </source>
</evidence>
<dbReference type="GO" id="GO:0015421">
    <property type="term" value="F:ABC-type oligopeptide transporter activity"/>
    <property type="evidence" value="ECO:0007669"/>
    <property type="project" value="TreeGrafter"/>
</dbReference>
<dbReference type="GO" id="GO:0016887">
    <property type="term" value="F:ATP hydrolysis activity"/>
    <property type="evidence" value="ECO:0007669"/>
    <property type="project" value="InterPro"/>
</dbReference>
<dbReference type="PANTHER" id="PTHR43394">
    <property type="entry name" value="ATP-DEPENDENT PERMEASE MDL1, MITOCHONDRIAL"/>
    <property type="match status" value="1"/>
</dbReference>
<organism evidence="10 11">
    <name type="scientific">Plectonema cf. radiosum LEGE 06105</name>
    <dbReference type="NCBI Taxonomy" id="945769"/>
    <lineage>
        <taxon>Bacteria</taxon>
        <taxon>Bacillati</taxon>
        <taxon>Cyanobacteriota</taxon>
        <taxon>Cyanophyceae</taxon>
        <taxon>Oscillatoriophycideae</taxon>
        <taxon>Oscillatoriales</taxon>
        <taxon>Microcoleaceae</taxon>
        <taxon>Plectonema</taxon>
    </lineage>
</organism>
<evidence type="ECO:0000256" key="7">
    <source>
        <dbReference type="SAM" id="Phobius"/>
    </source>
</evidence>
<dbReference type="PROSITE" id="PS50929">
    <property type="entry name" value="ABC_TM1F"/>
    <property type="match status" value="1"/>
</dbReference>
<dbReference type="CDD" id="cd07346">
    <property type="entry name" value="ABC_6TM_exporters"/>
    <property type="match status" value="1"/>
</dbReference>
<keyword evidence="5 7" id="KW-1133">Transmembrane helix</keyword>
<feature type="domain" description="ABC transmembrane type-1" evidence="9">
    <location>
        <begin position="24"/>
        <end position="306"/>
    </location>
</feature>
<dbReference type="InterPro" id="IPR011527">
    <property type="entry name" value="ABC1_TM_dom"/>
</dbReference>
<keyword evidence="4 10" id="KW-0067">ATP-binding</keyword>
<accession>A0A8J7K889</accession>
<dbReference type="Pfam" id="PF00005">
    <property type="entry name" value="ABC_tran"/>
    <property type="match status" value="1"/>
</dbReference>
<feature type="transmembrane region" description="Helical" evidence="7">
    <location>
        <begin position="138"/>
        <end position="156"/>
    </location>
</feature>
<keyword evidence="3" id="KW-0547">Nucleotide-binding</keyword>
<feature type="domain" description="ABC transporter" evidence="8">
    <location>
        <begin position="340"/>
        <end position="579"/>
    </location>
</feature>
<evidence type="ECO:0000256" key="6">
    <source>
        <dbReference type="ARBA" id="ARBA00023136"/>
    </source>
</evidence>
<dbReference type="InterPro" id="IPR039421">
    <property type="entry name" value="Type_1_exporter"/>
</dbReference>
<feature type="transmembrane region" description="Helical" evidence="7">
    <location>
        <begin position="242"/>
        <end position="270"/>
    </location>
</feature>
<dbReference type="InterPro" id="IPR027417">
    <property type="entry name" value="P-loop_NTPase"/>
</dbReference>
<feature type="transmembrane region" description="Helical" evidence="7">
    <location>
        <begin position="60"/>
        <end position="81"/>
    </location>
</feature>
<evidence type="ECO:0000256" key="5">
    <source>
        <dbReference type="ARBA" id="ARBA00022989"/>
    </source>
</evidence>
<name>A0A8J7K889_9CYAN</name>
<dbReference type="Gene3D" id="1.20.1560.10">
    <property type="entry name" value="ABC transporter type 1, transmembrane domain"/>
    <property type="match status" value="1"/>
</dbReference>
<evidence type="ECO:0000256" key="3">
    <source>
        <dbReference type="ARBA" id="ARBA00022741"/>
    </source>
</evidence>
<dbReference type="AlphaFoldDB" id="A0A8J7K889"/>
<dbReference type="InterPro" id="IPR003439">
    <property type="entry name" value="ABC_transporter-like_ATP-bd"/>
</dbReference>
<evidence type="ECO:0000313" key="10">
    <source>
        <dbReference type="EMBL" id="MBE9216822.1"/>
    </source>
</evidence>
<dbReference type="Proteomes" id="UP000620559">
    <property type="component" value="Unassembled WGS sequence"/>
</dbReference>
<dbReference type="SMART" id="SM00382">
    <property type="entry name" value="AAA"/>
    <property type="match status" value="1"/>
</dbReference>
<dbReference type="PANTHER" id="PTHR43394:SF1">
    <property type="entry name" value="ATP-BINDING CASSETTE SUB-FAMILY B MEMBER 10, MITOCHONDRIAL"/>
    <property type="match status" value="1"/>
</dbReference>
<comment type="subcellular location">
    <subcellularLocation>
        <location evidence="1">Cell membrane</location>
        <topology evidence="1">Multi-pass membrane protein</topology>
    </subcellularLocation>
</comment>
<dbReference type="PROSITE" id="PS50893">
    <property type="entry name" value="ABC_TRANSPORTER_2"/>
    <property type="match status" value="1"/>
</dbReference>
<protein>
    <submittedName>
        <fullName evidence="10">ABC transporter ATP-binding protein</fullName>
    </submittedName>
</protein>